<reference evidence="8 9" key="1">
    <citation type="submission" date="2019-03" db="EMBL/GenBank/DDBJ databases">
        <title>Three New Species of Nocardioides, Nocardioides euryhalodurans sp. nov., Nocardioides seonyuensis sp. nov. and Nocardioides eburneoflavus sp. nov. Iolated from Soil.</title>
        <authorList>
            <person name="Roh S.G."/>
            <person name="Lee C."/>
            <person name="Kim M.-K."/>
            <person name="Kim S.B."/>
        </authorList>
    </citation>
    <scope>NUCLEOTIDE SEQUENCE [LARGE SCALE GENOMIC DNA]</scope>
    <source>
        <strain evidence="8 9">MMS17-SY207-3</strain>
    </source>
</reference>
<dbReference type="InterPro" id="IPR008991">
    <property type="entry name" value="Translation_prot_SH3-like_sf"/>
</dbReference>
<evidence type="ECO:0000256" key="6">
    <source>
        <dbReference type="HAMAP-Rule" id="MF_00402"/>
    </source>
</evidence>
<dbReference type="PANTHER" id="PTHR15680">
    <property type="entry name" value="RIBOSOMAL PROTEIN L19"/>
    <property type="match status" value="1"/>
</dbReference>
<dbReference type="RefSeq" id="WP_135266143.1">
    <property type="nucleotide sequence ID" value="NZ_CP038436.1"/>
</dbReference>
<sequence>MTNAITELGNAHKRDDVPAFRAGDTVKVHVKVVEGSRSRVQVFQGVVIRVHGSGVGRTFTVRKVSFGVGVERTFPLNSPIFESIEVVTRGDVRRAKLYYLRNLRGKAAKIKERREA</sequence>
<dbReference type="FunFam" id="2.30.30.790:FF:000001">
    <property type="entry name" value="50S ribosomal protein L19"/>
    <property type="match status" value="1"/>
</dbReference>
<dbReference type="InterPro" id="IPR038657">
    <property type="entry name" value="Ribosomal_bL19_sf"/>
</dbReference>
<dbReference type="PIRSF" id="PIRSF002191">
    <property type="entry name" value="Ribosomal_L19"/>
    <property type="match status" value="1"/>
</dbReference>
<dbReference type="PROSITE" id="PS01015">
    <property type="entry name" value="RIBOSOMAL_L19"/>
    <property type="match status" value="1"/>
</dbReference>
<keyword evidence="3 6" id="KW-0689">Ribosomal protein</keyword>
<dbReference type="EMBL" id="CP038436">
    <property type="protein sequence ID" value="QBX54168.1"/>
    <property type="molecule type" value="Genomic_DNA"/>
</dbReference>
<dbReference type="Gene3D" id="2.30.30.790">
    <property type="match status" value="1"/>
</dbReference>
<evidence type="ECO:0000256" key="1">
    <source>
        <dbReference type="ARBA" id="ARBA00002349"/>
    </source>
</evidence>
<dbReference type="InterPro" id="IPR018257">
    <property type="entry name" value="Ribosomal_bL19_CS"/>
</dbReference>
<comment type="function">
    <text evidence="1 6 7">This protein is located at the 30S-50S ribosomal subunit interface and may play a role in the structure and function of the aminoacyl-tRNA binding site.</text>
</comment>
<accession>A0A4P7IAV9</accession>
<dbReference type="Pfam" id="PF01245">
    <property type="entry name" value="Ribosomal_L19"/>
    <property type="match status" value="1"/>
</dbReference>
<dbReference type="InterPro" id="IPR001857">
    <property type="entry name" value="Ribosomal_bL19"/>
</dbReference>
<dbReference type="Proteomes" id="UP000294853">
    <property type="component" value="Chromosome"/>
</dbReference>
<dbReference type="HAMAP" id="MF_00402">
    <property type="entry name" value="Ribosomal_bL19"/>
    <property type="match status" value="1"/>
</dbReference>
<evidence type="ECO:0000313" key="9">
    <source>
        <dbReference type="Proteomes" id="UP000294853"/>
    </source>
</evidence>
<proteinExistence type="inferred from homology"/>
<evidence type="ECO:0000256" key="3">
    <source>
        <dbReference type="ARBA" id="ARBA00022980"/>
    </source>
</evidence>
<evidence type="ECO:0000313" key="8">
    <source>
        <dbReference type="EMBL" id="QBX54168.1"/>
    </source>
</evidence>
<keyword evidence="4 6" id="KW-0687">Ribonucleoprotein</keyword>
<dbReference type="GO" id="GO:0006412">
    <property type="term" value="P:translation"/>
    <property type="evidence" value="ECO:0007669"/>
    <property type="project" value="UniProtKB-UniRule"/>
</dbReference>
<protein>
    <recommendedName>
        <fullName evidence="5 6">Large ribosomal subunit protein bL19</fullName>
    </recommendedName>
</protein>
<organism evidence="8 9">
    <name type="scientific">Nocardioides seonyuensis</name>
    <dbReference type="NCBI Taxonomy" id="2518371"/>
    <lineage>
        <taxon>Bacteria</taxon>
        <taxon>Bacillati</taxon>
        <taxon>Actinomycetota</taxon>
        <taxon>Actinomycetes</taxon>
        <taxon>Propionibacteriales</taxon>
        <taxon>Nocardioidaceae</taxon>
        <taxon>Nocardioides</taxon>
    </lineage>
</organism>
<dbReference type="AlphaFoldDB" id="A0A4P7IAV9"/>
<dbReference type="PANTHER" id="PTHR15680:SF9">
    <property type="entry name" value="LARGE RIBOSOMAL SUBUNIT PROTEIN BL19M"/>
    <property type="match status" value="1"/>
</dbReference>
<dbReference type="KEGG" id="nsn:EXE58_00890"/>
<dbReference type="SUPFAM" id="SSF50104">
    <property type="entry name" value="Translation proteins SH3-like domain"/>
    <property type="match status" value="1"/>
</dbReference>
<dbReference type="GO" id="GO:0022625">
    <property type="term" value="C:cytosolic large ribosomal subunit"/>
    <property type="evidence" value="ECO:0007669"/>
    <property type="project" value="TreeGrafter"/>
</dbReference>
<evidence type="ECO:0000256" key="2">
    <source>
        <dbReference type="ARBA" id="ARBA00005781"/>
    </source>
</evidence>
<evidence type="ECO:0000256" key="7">
    <source>
        <dbReference type="RuleBase" id="RU000559"/>
    </source>
</evidence>
<dbReference type="OrthoDB" id="9803541at2"/>
<comment type="similarity">
    <text evidence="2 6 7">Belongs to the bacterial ribosomal protein bL19 family.</text>
</comment>
<name>A0A4P7IAV9_9ACTN</name>
<dbReference type="NCBIfam" id="TIGR01024">
    <property type="entry name" value="rplS_bact"/>
    <property type="match status" value="1"/>
</dbReference>
<evidence type="ECO:0000256" key="5">
    <source>
        <dbReference type="ARBA" id="ARBA00035171"/>
    </source>
</evidence>
<gene>
    <name evidence="6" type="primary">rplS</name>
    <name evidence="8" type="ORF">EXE58_00890</name>
</gene>
<keyword evidence="9" id="KW-1185">Reference proteome</keyword>
<evidence type="ECO:0000256" key="4">
    <source>
        <dbReference type="ARBA" id="ARBA00023274"/>
    </source>
</evidence>
<dbReference type="GO" id="GO:0003735">
    <property type="term" value="F:structural constituent of ribosome"/>
    <property type="evidence" value="ECO:0007669"/>
    <property type="project" value="InterPro"/>
</dbReference>
<dbReference type="PRINTS" id="PR00061">
    <property type="entry name" value="RIBOSOMALL19"/>
</dbReference>